<evidence type="ECO:0000256" key="1">
    <source>
        <dbReference type="SAM" id="MobiDB-lite"/>
    </source>
</evidence>
<comment type="caution">
    <text evidence="3">The sequence shown here is derived from an EMBL/GenBank/DDBJ whole genome shotgun (WGS) entry which is preliminary data.</text>
</comment>
<evidence type="ECO:0000259" key="2">
    <source>
        <dbReference type="Pfam" id="PF03432"/>
    </source>
</evidence>
<evidence type="ECO:0000313" key="4">
    <source>
        <dbReference type="Proteomes" id="UP000597877"/>
    </source>
</evidence>
<keyword evidence="4" id="KW-1185">Reference proteome</keyword>
<dbReference type="Proteomes" id="UP000597877">
    <property type="component" value="Unassembled WGS sequence"/>
</dbReference>
<gene>
    <name evidence="3" type="ORF">H8S00_01725</name>
</gene>
<protein>
    <submittedName>
        <fullName evidence="3">Relaxase/mobilization nuclease domain-containing protein</fullName>
    </submittedName>
</protein>
<reference evidence="3 4" key="1">
    <citation type="submission" date="2020-08" db="EMBL/GenBank/DDBJ databases">
        <title>Genome public.</title>
        <authorList>
            <person name="Liu C."/>
            <person name="Sun Q."/>
        </authorList>
    </citation>
    <scope>NUCLEOTIDE SEQUENCE [LARGE SCALE GENOMIC DNA]</scope>
    <source>
        <strain evidence="3 4">BX4</strain>
    </source>
</reference>
<dbReference type="RefSeq" id="WP_186839858.1">
    <property type="nucleotide sequence ID" value="NZ_JACOOZ010000001.1"/>
</dbReference>
<accession>A0ABR7F1L9</accession>
<name>A0ABR7F1L9_9FIRM</name>
<dbReference type="InterPro" id="IPR005094">
    <property type="entry name" value="Endonuclease_MobA/VirD2"/>
</dbReference>
<feature type="domain" description="MobA/VirD2-like nuclease" evidence="2">
    <location>
        <begin position="27"/>
        <end position="158"/>
    </location>
</feature>
<proteinExistence type="predicted"/>
<dbReference type="Pfam" id="PF03432">
    <property type="entry name" value="Relaxase"/>
    <property type="match status" value="1"/>
</dbReference>
<organism evidence="3 4">
    <name type="scientific">Eubacterium segne</name>
    <dbReference type="NCBI Taxonomy" id="2763045"/>
    <lineage>
        <taxon>Bacteria</taxon>
        <taxon>Bacillati</taxon>
        <taxon>Bacillota</taxon>
        <taxon>Clostridia</taxon>
        <taxon>Eubacteriales</taxon>
        <taxon>Eubacteriaceae</taxon>
        <taxon>Eubacterium</taxon>
    </lineage>
</organism>
<sequence>MGITKLMHIKQRKKGKMSAGLYNAIYYITNPKKTQNKRLIGGNCGRDEEMIYNKFMDTKKIHDKYDGRQGYHFVISFSPSESVSADLCMNIMADFMEEYLKNEYDAVYAVHDDQEHMHGHLIFNSVNSVTGKKYRYEDGDWEKYIQPITDKIAEKYGLSKLEFVSAAEEEKNIDWNKKIREDIKSCISMSEDYDDFKKKMQTIYDYGIREGFSKKYGTYIAYKPPGKSKAVRSYKLPRECQPYDISRRISLMHQHEIHVPIIKEYYFSNAFYKNRVSSFVRWDKMSIYQKDSLMKIYKAAKLYNRKLPSSWESERILNSINRSMLQYSFLMKHGIRTAEDMDAVMDDLNMALKNVNSSIRKCRKEYADFLNKGDDGSFSLFEIYEEAVTLKTLKEKEKISESEQQRLDEIERMLEENYVGEVYMDYHTRMNDMLREKHRIKKELRLARSSGKEFDERRQKQQEASREQQTDREEKNKKM</sequence>
<dbReference type="EMBL" id="JACOOZ010000001">
    <property type="protein sequence ID" value="MBC5666715.1"/>
    <property type="molecule type" value="Genomic_DNA"/>
</dbReference>
<evidence type="ECO:0000313" key="3">
    <source>
        <dbReference type="EMBL" id="MBC5666715.1"/>
    </source>
</evidence>
<feature type="region of interest" description="Disordered" evidence="1">
    <location>
        <begin position="445"/>
        <end position="479"/>
    </location>
</feature>